<evidence type="ECO:0000313" key="3">
    <source>
        <dbReference type="WBParaSite" id="GPUH_0001162701-mRNA-1"/>
    </source>
</evidence>
<dbReference type="WBParaSite" id="GPUH_0001162701-mRNA-1">
    <property type="protein sequence ID" value="GPUH_0001162701-mRNA-1"/>
    <property type="gene ID" value="GPUH_0001162701"/>
</dbReference>
<name>A0A183DSC2_9BILA</name>
<proteinExistence type="predicted"/>
<dbReference type="PANTHER" id="PTHR13182">
    <property type="entry name" value="ZINC FINGER PROTEIN 622"/>
    <property type="match status" value="1"/>
</dbReference>
<evidence type="ECO:0000313" key="1">
    <source>
        <dbReference type="EMBL" id="VDN19009.1"/>
    </source>
</evidence>
<reference evidence="3" key="1">
    <citation type="submission" date="2016-06" db="UniProtKB">
        <authorList>
            <consortium name="WormBaseParasite"/>
        </authorList>
    </citation>
    <scope>IDENTIFICATION</scope>
</reference>
<reference evidence="1 2" key="2">
    <citation type="submission" date="2018-11" db="EMBL/GenBank/DDBJ databases">
        <authorList>
            <consortium name="Pathogen Informatics"/>
        </authorList>
    </citation>
    <scope>NUCLEOTIDE SEQUENCE [LARGE SCALE GENOMIC DNA]</scope>
</reference>
<dbReference type="GO" id="GO:0030687">
    <property type="term" value="C:preribosome, large subunit precursor"/>
    <property type="evidence" value="ECO:0007669"/>
    <property type="project" value="TreeGrafter"/>
</dbReference>
<dbReference type="InterPro" id="IPR040025">
    <property type="entry name" value="Znf622/Rei1/Reh1"/>
</dbReference>
<dbReference type="OrthoDB" id="19329at2759"/>
<evidence type="ECO:0000313" key="2">
    <source>
        <dbReference type="Proteomes" id="UP000271098"/>
    </source>
</evidence>
<gene>
    <name evidence="1" type="ORF">GPUH_LOCUS11613</name>
</gene>
<sequence length="118" mass="13320">MYPESDDVDESPDILVTDDGYTLTLPSGAKIGHRSLLRYYRQRLKPLGNMTKTEQRGQEALKKVFGQYKALGWTGTSGSLAVQRAKDIRYMKKLHSENWVKLGLSTNKLFVSRGRAGQ</sequence>
<organism evidence="3">
    <name type="scientific">Gongylonema pulchrum</name>
    <dbReference type="NCBI Taxonomy" id="637853"/>
    <lineage>
        <taxon>Eukaryota</taxon>
        <taxon>Metazoa</taxon>
        <taxon>Ecdysozoa</taxon>
        <taxon>Nematoda</taxon>
        <taxon>Chromadorea</taxon>
        <taxon>Rhabditida</taxon>
        <taxon>Spirurina</taxon>
        <taxon>Spiruromorpha</taxon>
        <taxon>Spiruroidea</taxon>
        <taxon>Gongylonematidae</taxon>
        <taxon>Gongylonema</taxon>
    </lineage>
</organism>
<dbReference type="Proteomes" id="UP000271098">
    <property type="component" value="Unassembled WGS sequence"/>
</dbReference>
<dbReference type="AlphaFoldDB" id="A0A183DSC2"/>
<accession>A0A183DSC2</accession>
<keyword evidence="2" id="KW-1185">Reference proteome</keyword>
<dbReference type="GO" id="GO:0042273">
    <property type="term" value="P:ribosomal large subunit biogenesis"/>
    <property type="evidence" value="ECO:0007669"/>
    <property type="project" value="TreeGrafter"/>
</dbReference>
<protein>
    <submittedName>
        <fullName evidence="3">Transposase</fullName>
    </submittedName>
</protein>
<dbReference type="EMBL" id="UYRT01078669">
    <property type="protein sequence ID" value="VDN19009.1"/>
    <property type="molecule type" value="Genomic_DNA"/>
</dbReference>
<dbReference type="PANTHER" id="PTHR13182:SF8">
    <property type="entry name" value="CYTOPLASMIC 60S SUBUNIT BIOGENESIS FACTOR ZNF622"/>
    <property type="match status" value="1"/>
</dbReference>